<evidence type="ECO:0000313" key="3">
    <source>
        <dbReference type="EMBL" id="RFU67926.1"/>
    </source>
</evidence>
<sequence>MDFSHIIAEDKIKKAIREGEFDNLPGRGKPLVLEDLSAIPEDLRMAYKMMKNAGMIVDEGSYKKEFMQIEDLLANCKDSQQKKELERQLTEKRLRYQKYKQKNSSHSSVFREYENKLNDLLS</sequence>
<evidence type="ECO:0000259" key="2">
    <source>
        <dbReference type="Pfam" id="PF09350"/>
    </source>
</evidence>
<evidence type="ECO:0000313" key="4">
    <source>
        <dbReference type="Proteomes" id="UP000264541"/>
    </source>
</evidence>
<dbReference type="InterPro" id="IPR018961">
    <property type="entry name" value="DnaJ_homolog_subfam-C_membr-28"/>
</dbReference>
<evidence type="ECO:0000256" key="1">
    <source>
        <dbReference type="SAM" id="MobiDB-lite"/>
    </source>
</evidence>
<proteinExistence type="predicted"/>
<organism evidence="3 4">
    <name type="scientific">Peribacillus saganii</name>
    <dbReference type="NCBI Taxonomy" id="2303992"/>
    <lineage>
        <taxon>Bacteria</taxon>
        <taxon>Bacillati</taxon>
        <taxon>Bacillota</taxon>
        <taxon>Bacilli</taxon>
        <taxon>Bacillales</taxon>
        <taxon>Bacillaceae</taxon>
        <taxon>Peribacillus</taxon>
    </lineage>
</organism>
<dbReference type="InterPro" id="IPR052573">
    <property type="entry name" value="DnaJ_C_subfamily_28"/>
</dbReference>
<protein>
    <submittedName>
        <fullName evidence="3">DUF1992 domain-containing protein</fullName>
    </submittedName>
</protein>
<feature type="compositionally biased region" description="Basic and acidic residues" evidence="1">
    <location>
        <begin position="109"/>
        <end position="122"/>
    </location>
</feature>
<dbReference type="PANTHER" id="PTHR39158:SF1">
    <property type="entry name" value="DNAJ HOMOLOG SUBFAMILY C MEMBER 28"/>
    <property type="match status" value="1"/>
</dbReference>
<dbReference type="Pfam" id="PF09350">
    <property type="entry name" value="DJC28_CD"/>
    <property type="match status" value="1"/>
</dbReference>
<dbReference type="Proteomes" id="UP000264541">
    <property type="component" value="Unassembled WGS sequence"/>
</dbReference>
<name>A0A372LMP1_9BACI</name>
<dbReference type="RefSeq" id="WP_117327264.1">
    <property type="nucleotide sequence ID" value="NZ_QVTE01000037.1"/>
</dbReference>
<gene>
    <name evidence="3" type="ORF">D0469_13485</name>
</gene>
<keyword evidence="4" id="KW-1185">Reference proteome</keyword>
<dbReference type="AlphaFoldDB" id="A0A372LMP1"/>
<accession>A0A372LMP1</accession>
<dbReference type="EMBL" id="QVTE01000037">
    <property type="protein sequence ID" value="RFU67926.1"/>
    <property type="molecule type" value="Genomic_DNA"/>
</dbReference>
<dbReference type="PANTHER" id="PTHR39158">
    <property type="entry name" value="OS08G0560600 PROTEIN"/>
    <property type="match status" value="1"/>
</dbReference>
<feature type="domain" description="DnaJ homologue subfamily C member 28 conserved" evidence="2">
    <location>
        <begin position="7"/>
        <end position="73"/>
    </location>
</feature>
<dbReference type="OrthoDB" id="9798476at2"/>
<reference evidence="3 4" key="1">
    <citation type="submission" date="2018-08" db="EMBL/GenBank/DDBJ databases">
        <title>Bacillus chawlae sp. nov., Bacillus glennii sp. nov., and Bacillus saganii sp. nov. Isolated from the Vehicle Assembly Building at Kennedy Space Center where the Viking Spacecraft were Assembled.</title>
        <authorList>
            <person name="Seuylemezian A."/>
            <person name="Vaishampayan P."/>
        </authorList>
    </citation>
    <scope>NUCLEOTIDE SEQUENCE [LARGE SCALE GENOMIC DNA]</scope>
    <source>
        <strain evidence="3 4">V47-23a</strain>
    </source>
</reference>
<feature type="region of interest" description="Disordered" evidence="1">
    <location>
        <begin position="96"/>
        <end position="122"/>
    </location>
</feature>
<comment type="caution">
    <text evidence="3">The sequence shown here is derived from an EMBL/GenBank/DDBJ whole genome shotgun (WGS) entry which is preliminary data.</text>
</comment>